<feature type="region of interest" description="Disordered" evidence="1">
    <location>
        <begin position="1"/>
        <end position="20"/>
    </location>
</feature>
<organism evidence="2 3">
    <name type="scientific">Brenneria goodwinii</name>
    <dbReference type="NCBI Taxonomy" id="1109412"/>
    <lineage>
        <taxon>Bacteria</taxon>
        <taxon>Pseudomonadati</taxon>
        <taxon>Pseudomonadota</taxon>
        <taxon>Gammaproteobacteria</taxon>
        <taxon>Enterobacterales</taxon>
        <taxon>Pectobacteriaceae</taxon>
        <taxon>Brenneria</taxon>
    </lineage>
</organism>
<reference evidence="3" key="1">
    <citation type="submission" date="2015-01" db="EMBL/GenBank/DDBJ databases">
        <authorList>
            <person name="Paterson Steve"/>
        </authorList>
    </citation>
    <scope>NUCLEOTIDE SEQUENCE [LARGE SCALE GENOMIC DNA]</scope>
    <source>
        <strain evidence="3">OBR1</strain>
    </source>
</reference>
<proteinExistence type="predicted"/>
<evidence type="ECO:0000313" key="2">
    <source>
        <dbReference type="EMBL" id="CPR21268.1"/>
    </source>
</evidence>
<dbReference type="EMBL" id="CGIG01000001">
    <property type="protein sequence ID" value="CPR21268.1"/>
    <property type="molecule type" value="Genomic_DNA"/>
</dbReference>
<evidence type="ECO:0000313" key="3">
    <source>
        <dbReference type="Proteomes" id="UP000044377"/>
    </source>
</evidence>
<gene>
    <name evidence="2" type="ORF">BN1221_04791c</name>
</gene>
<feature type="compositionally biased region" description="Polar residues" evidence="1">
    <location>
        <begin position="1"/>
        <end position="11"/>
    </location>
</feature>
<protein>
    <submittedName>
        <fullName evidence="2">Uncharacterized protein</fullName>
    </submittedName>
</protein>
<accession>A0A0G4K2G0</accession>
<keyword evidence="3" id="KW-1185">Reference proteome</keyword>
<dbReference type="Proteomes" id="UP000044377">
    <property type="component" value="Unassembled WGS sequence"/>
</dbReference>
<name>A0A0G4K2G0_9GAMM</name>
<evidence type="ECO:0000256" key="1">
    <source>
        <dbReference type="SAM" id="MobiDB-lite"/>
    </source>
</evidence>
<sequence length="50" mass="5508">MTVYGSSSRSPPTDAGMTWVGDDGVLSSSFPRRRESVNDGLRFQQQIPAY</sequence>
<dbReference type="AlphaFoldDB" id="A0A0G4K2G0"/>